<dbReference type="PRINTS" id="PR00120">
    <property type="entry name" value="HATPASE"/>
</dbReference>
<keyword evidence="6" id="KW-0479">Metal-binding</keyword>
<name>A0A926DCL6_9FIRM</name>
<keyword evidence="11" id="KW-0460">Magnesium</keyword>
<sequence>MKNVRQPSHSRHGLSPEEVERSRRENGSNQLSHKKRNSFFHQYLESFGDPIIKILLAALAINLIFLFRHANWFESAGIAVALFLATFVSTLSEYGSESAFIKLQEDAARISCRLRRTDGVKSHPIGEIVVGDLVLLQAGERVPADGLLISGRLTVDQSALNGESKEVTKHPGPGDFSSPDLREKNQLFRGSVVTAGDGVLLVQAVGDRTFYGALSLEMQEDTRESPLKAKLAHLARVISRFGYVAAALTGIADLLNSVVLNYGGHPELMLAELQNPGAMLSNILHAVTLAVTVLVVAVPEGLPMMITVVLSRNMFRMQKDHVMVRKLVGIETAGGINLLFTDKTGTLTRGKLAATCLITGDAVCYDDTRPLPRGTRLFDLLALSSVHNSESMLSDGEPLGGNATDRALLGFVLPLPTGLPVCQKRGGIPFDSARKFSTAAVTGAFQHTFVKGAPEKLLAHCRRYYTESGDIRPLTRVYPLNQKWQELTRDAVRVLVLAVSESPVTEQGDFDDLILIGLVGIRDEIRPEARRAVQQVQGAGVQVVMITGDNRDTAAAIAREAGLLTGSRRERILDSAELRRLSDGELARLLPDIRVVARALPTDKSRLVRIAQEQGLVVGMTGDGINDAPALKKADVGFAMGSGTEVAKEAGDIIILDNNFASIGKAILYGRTIFKSIQKFIVFQLTMNLCAVGVSIIGPFIGIDAPVTVIQMLWINIIMDTLAGLAFAGEAPLAEYMQEPPKNRLDPVMTGPMFGQVFCMGCFTVALCIFFLKTDWIRPLFRFDENPIYFMTAFFALFIFTGILNSFNARTNRLNLLAHLRENHSFITIMALVTAVQLALIYFGGSLFRTAGLRLSELLFVLALSLLVVPVDLLRKCYRKLK</sequence>
<keyword evidence="7" id="KW-0547">Nucleotide-binding</keyword>
<evidence type="ECO:0000259" key="20">
    <source>
        <dbReference type="SMART" id="SM00831"/>
    </source>
</evidence>
<keyword evidence="16 19" id="KW-0472">Membrane</keyword>
<comment type="similarity">
    <text evidence="2">Belongs to the cation transport ATPase (P-type) (TC 3.A.3) family. Type IB subfamily.</text>
</comment>
<dbReference type="SFLD" id="SFLDF00027">
    <property type="entry name" value="p-type_atpase"/>
    <property type="match status" value="1"/>
</dbReference>
<feature type="transmembrane region" description="Helical" evidence="19">
    <location>
        <begin position="76"/>
        <end position="94"/>
    </location>
</feature>
<evidence type="ECO:0000256" key="4">
    <source>
        <dbReference type="ARBA" id="ARBA00022568"/>
    </source>
</evidence>
<evidence type="ECO:0000256" key="1">
    <source>
        <dbReference type="ARBA" id="ARBA00004127"/>
    </source>
</evidence>
<dbReference type="Pfam" id="PF13246">
    <property type="entry name" value="Cation_ATPase"/>
    <property type="match status" value="1"/>
</dbReference>
<evidence type="ECO:0000256" key="13">
    <source>
        <dbReference type="ARBA" id="ARBA00022989"/>
    </source>
</evidence>
<evidence type="ECO:0000256" key="5">
    <source>
        <dbReference type="ARBA" id="ARBA00022692"/>
    </source>
</evidence>
<dbReference type="InterPro" id="IPR059000">
    <property type="entry name" value="ATPase_P-type_domA"/>
</dbReference>
<dbReference type="PRINTS" id="PR00119">
    <property type="entry name" value="CATATPASE"/>
</dbReference>
<keyword evidence="4" id="KW-0109">Calcium transport</keyword>
<feature type="transmembrane region" description="Helical" evidence="19">
    <location>
        <begin position="713"/>
        <end position="733"/>
    </location>
</feature>
<dbReference type="InterPro" id="IPR006408">
    <property type="entry name" value="P-type_ATPase_IIB"/>
</dbReference>
<dbReference type="InterPro" id="IPR023299">
    <property type="entry name" value="ATPase_P-typ_cyto_dom_N"/>
</dbReference>
<feature type="compositionally biased region" description="Basic and acidic residues" evidence="18">
    <location>
        <begin position="14"/>
        <end position="26"/>
    </location>
</feature>
<dbReference type="Gene3D" id="3.40.50.1000">
    <property type="entry name" value="HAD superfamily/HAD-like"/>
    <property type="match status" value="2"/>
</dbReference>
<dbReference type="InterPro" id="IPR001757">
    <property type="entry name" value="P_typ_ATPase"/>
</dbReference>
<evidence type="ECO:0000256" key="18">
    <source>
        <dbReference type="SAM" id="MobiDB-lite"/>
    </source>
</evidence>
<evidence type="ECO:0000256" key="14">
    <source>
        <dbReference type="ARBA" id="ARBA00023008"/>
    </source>
</evidence>
<keyword evidence="9" id="KW-0106">Calcium</keyword>
<feature type="transmembrane region" description="Helical" evidence="19">
    <location>
        <begin position="680"/>
        <end position="701"/>
    </location>
</feature>
<dbReference type="Pfam" id="PF00689">
    <property type="entry name" value="Cation_ATPase_C"/>
    <property type="match status" value="1"/>
</dbReference>
<dbReference type="GO" id="GO:0016887">
    <property type="term" value="F:ATP hydrolysis activity"/>
    <property type="evidence" value="ECO:0007669"/>
    <property type="project" value="InterPro"/>
</dbReference>
<evidence type="ECO:0000256" key="3">
    <source>
        <dbReference type="ARBA" id="ARBA00022448"/>
    </source>
</evidence>
<evidence type="ECO:0000256" key="10">
    <source>
        <dbReference type="ARBA" id="ARBA00022840"/>
    </source>
</evidence>
<dbReference type="InterPro" id="IPR006068">
    <property type="entry name" value="ATPase_P-typ_cation-transptr_C"/>
</dbReference>
<feature type="domain" description="Cation-transporting P-type ATPase N-terminal" evidence="20">
    <location>
        <begin position="5"/>
        <end position="67"/>
    </location>
</feature>
<evidence type="ECO:0000256" key="17">
    <source>
        <dbReference type="ARBA" id="ARBA00049289"/>
    </source>
</evidence>
<evidence type="ECO:0000256" key="7">
    <source>
        <dbReference type="ARBA" id="ARBA00022741"/>
    </source>
</evidence>
<organism evidence="21 22">
    <name type="scientific">Feifania hominis</name>
    <dbReference type="NCBI Taxonomy" id="2763660"/>
    <lineage>
        <taxon>Bacteria</taxon>
        <taxon>Bacillati</taxon>
        <taxon>Bacillota</taxon>
        <taxon>Clostridia</taxon>
        <taxon>Eubacteriales</taxon>
        <taxon>Feifaniaceae</taxon>
        <taxon>Feifania</taxon>
    </lineage>
</organism>
<feature type="region of interest" description="Disordered" evidence="18">
    <location>
        <begin position="1"/>
        <end position="31"/>
    </location>
</feature>
<keyword evidence="14" id="KW-0186">Copper</keyword>
<dbReference type="SFLD" id="SFLDG00002">
    <property type="entry name" value="C1.7:_P-type_atpase_like"/>
    <property type="match status" value="1"/>
</dbReference>
<accession>A0A926DCL6</accession>
<dbReference type="AlphaFoldDB" id="A0A926DCL6"/>
<dbReference type="SUPFAM" id="SSF56784">
    <property type="entry name" value="HAD-like"/>
    <property type="match status" value="1"/>
</dbReference>
<evidence type="ECO:0000256" key="19">
    <source>
        <dbReference type="SAM" id="Phobius"/>
    </source>
</evidence>
<feature type="transmembrane region" description="Helical" evidence="19">
    <location>
        <begin position="787"/>
        <end position="804"/>
    </location>
</feature>
<keyword evidence="12" id="KW-1278">Translocase</keyword>
<evidence type="ECO:0000256" key="15">
    <source>
        <dbReference type="ARBA" id="ARBA00023065"/>
    </source>
</evidence>
<comment type="subcellular location">
    <subcellularLocation>
        <location evidence="1">Endomembrane system</location>
        <topology evidence="1">Multi-pass membrane protein</topology>
    </subcellularLocation>
</comment>
<dbReference type="PANTHER" id="PTHR24093">
    <property type="entry name" value="CATION TRANSPORTING ATPASE"/>
    <property type="match status" value="1"/>
</dbReference>
<keyword evidence="22" id="KW-1185">Reference proteome</keyword>
<dbReference type="GO" id="GO:0005388">
    <property type="term" value="F:P-type calcium transporter activity"/>
    <property type="evidence" value="ECO:0007669"/>
    <property type="project" value="InterPro"/>
</dbReference>
<feature type="transmembrane region" description="Helical" evidence="19">
    <location>
        <begin position="753"/>
        <end position="772"/>
    </location>
</feature>
<feature type="transmembrane region" description="Helical" evidence="19">
    <location>
        <begin position="825"/>
        <end position="843"/>
    </location>
</feature>
<dbReference type="GO" id="GO:0012505">
    <property type="term" value="C:endomembrane system"/>
    <property type="evidence" value="ECO:0007669"/>
    <property type="project" value="UniProtKB-SubCell"/>
</dbReference>
<evidence type="ECO:0000256" key="16">
    <source>
        <dbReference type="ARBA" id="ARBA00023136"/>
    </source>
</evidence>
<evidence type="ECO:0000256" key="9">
    <source>
        <dbReference type="ARBA" id="ARBA00022837"/>
    </source>
</evidence>
<dbReference type="SUPFAM" id="SSF81660">
    <property type="entry name" value="Metal cation-transporting ATPase, ATP-binding domain N"/>
    <property type="match status" value="1"/>
</dbReference>
<evidence type="ECO:0000256" key="2">
    <source>
        <dbReference type="ARBA" id="ARBA00006024"/>
    </source>
</evidence>
<dbReference type="Gene3D" id="1.20.1110.10">
    <property type="entry name" value="Calcium-transporting ATPase, transmembrane domain"/>
    <property type="match status" value="2"/>
</dbReference>
<dbReference type="Gene3D" id="3.40.1110.10">
    <property type="entry name" value="Calcium-transporting ATPase, cytoplasmic domain N"/>
    <property type="match status" value="2"/>
</dbReference>
<evidence type="ECO:0000256" key="12">
    <source>
        <dbReference type="ARBA" id="ARBA00022967"/>
    </source>
</evidence>
<dbReference type="Pfam" id="PF00690">
    <property type="entry name" value="Cation_ATPase_N"/>
    <property type="match status" value="1"/>
</dbReference>
<feature type="transmembrane region" description="Helical" evidence="19">
    <location>
        <begin position="241"/>
        <end position="263"/>
    </location>
</feature>
<keyword evidence="5 19" id="KW-0812">Transmembrane</keyword>
<evidence type="ECO:0000256" key="6">
    <source>
        <dbReference type="ARBA" id="ARBA00022723"/>
    </source>
</evidence>
<dbReference type="Pfam" id="PF00122">
    <property type="entry name" value="E1-E2_ATPase"/>
    <property type="match status" value="1"/>
</dbReference>
<keyword evidence="3" id="KW-0813">Transport</keyword>
<evidence type="ECO:0000256" key="8">
    <source>
        <dbReference type="ARBA" id="ARBA00022796"/>
    </source>
</evidence>
<dbReference type="InterPro" id="IPR023214">
    <property type="entry name" value="HAD_sf"/>
</dbReference>
<feature type="transmembrane region" description="Helical" evidence="19">
    <location>
        <begin position="283"/>
        <end position="310"/>
    </location>
</feature>
<dbReference type="Proteomes" id="UP000620366">
    <property type="component" value="Unassembled WGS sequence"/>
</dbReference>
<dbReference type="Gene3D" id="2.70.150.10">
    <property type="entry name" value="Calcium-transporting ATPase, cytoplasmic transduction domain A"/>
    <property type="match status" value="1"/>
</dbReference>
<dbReference type="GO" id="GO:0140581">
    <property type="term" value="F:P-type monovalent copper transporter activity"/>
    <property type="evidence" value="ECO:0007669"/>
    <property type="project" value="UniProtKB-EC"/>
</dbReference>
<comment type="caution">
    <text evidence="21">The sequence shown here is derived from an EMBL/GenBank/DDBJ whole genome shotgun (WGS) entry which is preliminary data.</text>
</comment>
<dbReference type="InterPro" id="IPR036412">
    <property type="entry name" value="HAD-like_sf"/>
</dbReference>
<dbReference type="InterPro" id="IPR008250">
    <property type="entry name" value="ATPase_P-typ_transduc_dom_A_sf"/>
</dbReference>
<dbReference type="PANTHER" id="PTHR24093:SF477">
    <property type="entry name" value="CALCIUM-TRANSPORTING ATPASE"/>
    <property type="match status" value="1"/>
</dbReference>
<dbReference type="PROSITE" id="PS00154">
    <property type="entry name" value="ATPASE_E1_E2"/>
    <property type="match status" value="1"/>
</dbReference>
<keyword evidence="8" id="KW-0187">Copper transport</keyword>
<dbReference type="SUPFAM" id="SSF81653">
    <property type="entry name" value="Calcium ATPase, transduction domain A"/>
    <property type="match status" value="1"/>
</dbReference>
<dbReference type="InterPro" id="IPR044492">
    <property type="entry name" value="P_typ_ATPase_HD_dom"/>
</dbReference>
<keyword evidence="15" id="KW-0406">Ion transport</keyword>
<dbReference type="FunFam" id="3.40.50.1000:FF:000144">
    <property type="entry name" value="copper-transporting ATPase 1 isoform X2"/>
    <property type="match status" value="1"/>
</dbReference>
<keyword evidence="10" id="KW-0067">ATP-binding</keyword>
<reference evidence="21" key="1">
    <citation type="submission" date="2020-08" db="EMBL/GenBank/DDBJ databases">
        <title>Genome public.</title>
        <authorList>
            <person name="Liu C."/>
            <person name="Sun Q."/>
        </authorList>
    </citation>
    <scope>NUCLEOTIDE SEQUENCE</scope>
    <source>
        <strain evidence="21">BX7</strain>
    </source>
</reference>
<evidence type="ECO:0000256" key="11">
    <source>
        <dbReference type="ARBA" id="ARBA00022842"/>
    </source>
</evidence>
<dbReference type="InterPro" id="IPR004014">
    <property type="entry name" value="ATPase_P-typ_cation-transptr_N"/>
</dbReference>
<evidence type="ECO:0000313" key="22">
    <source>
        <dbReference type="Proteomes" id="UP000620366"/>
    </source>
</evidence>
<dbReference type="EMBL" id="JACRSP010000001">
    <property type="protein sequence ID" value="MBC8535346.1"/>
    <property type="molecule type" value="Genomic_DNA"/>
</dbReference>
<dbReference type="SFLD" id="SFLDS00003">
    <property type="entry name" value="Haloacid_Dehalogenase"/>
    <property type="match status" value="1"/>
</dbReference>
<dbReference type="SUPFAM" id="SSF81665">
    <property type="entry name" value="Calcium ATPase, transmembrane domain M"/>
    <property type="match status" value="1"/>
</dbReference>
<dbReference type="Pfam" id="PF08282">
    <property type="entry name" value="Hydrolase_3"/>
    <property type="match status" value="1"/>
</dbReference>
<dbReference type="GO" id="GO:0046872">
    <property type="term" value="F:metal ion binding"/>
    <property type="evidence" value="ECO:0007669"/>
    <property type="project" value="UniProtKB-KW"/>
</dbReference>
<protein>
    <submittedName>
        <fullName evidence="21">Calcium-translocating P-type ATPase, PMCA-type</fullName>
    </submittedName>
</protein>
<evidence type="ECO:0000313" key="21">
    <source>
        <dbReference type="EMBL" id="MBC8535346.1"/>
    </source>
</evidence>
<dbReference type="GO" id="GO:0005524">
    <property type="term" value="F:ATP binding"/>
    <property type="evidence" value="ECO:0007669"/>
    <property type="project" value="UniProtKB-KW"/>
</dbReference>
<dbReference type="GO" id="GO:0005886">
    <property type="term" value="C:plasma membrane"/>
    <property type="evidence" value="ECO:0007669"/>
    <property type="project" value="TreeGrafter"/>
</dbReference>
<proteinExistence type="inferred from homology"/>
<feature type="transmembrane region" description="Helical" evidence="19">
    <location>
        <begin position="855"/>
        <end position="874"/>
    </location>
</feature>
<dbReference type="NCBIfam" id="TIGR01517">
    <property type="entry name" value="ATPase-IIB_Ca"/>
    <property type="match status" value="1"/>
</dbReference>
<dbReference type="InterPro" id="IPR018303">
    <property type="entry name" value="ATPase_P-typ_P_site"/>
</dbReference>
<dbReference type="InterPro" id="IPR023298">
    <property type="entry name" value="ATPase_P-typ_TM_dom_sf"/>
</dbReference>
<dbReference type="NCBIfam" id="TIGR01494">
    <property type="entry name" value="ATPase_P-type"/>
    <property type="match status" value="1"/>
</dbReference>
<keyword evidence="13 19" id="KW-1133">Transmembrane helix</keyword>
<gene>
    <name evidence="21" type="ORF">H8695_01370</name>
</gene>
<feature type="transmembrane region" description="Helical" evidence="19">
    <location>
        <begin position="51"/>
        <end position="70"/>
    </location>
</feature>
<dbReference type="SMART" id="SM00831">
    <property type="entry name" value="Cation_ATPase_N"/>
    <property type="match status" value="1"/>
</dbReference>
<comment type="catalytic activity">
    <reaction evidence="17">
        <text>Cu(+)(in) + ATP + H2O = Cu(+)(out) + ADP + phosphate + H(+)</text>
        <dbReference type="Rhea" id="RHEA:25792"/>
        <dbReference type="ChEBI" id="CHEBI:15377"/>
        <dbReference type="ChEBI" id="CHEBI:15378"/>
        <dbReference type="ChEBI" id="CHEBI:30616"/>
        <dbReference type="ChEBI" id="CHEBI:43474"/>
        <dbReference type="ChEBI" id="CHEBI:49552"/>
        <dbReference type="ChEBI" id="CHEBI:456216"/>
        <dbReference type="EC" id="7.2.2.8"/>
    </reaction>
</comment>